<accession>A0A2H1FG47</accession>
<dbReference type="AlphaFoldDB" id="A0A2H1FG47"/>
<protein>
    <submittedName>
        <fullName evidence="1">Uncharacterized protein</fullName>
    </submittedName>
</protein>
<evidence type="ECO:0000313" key="1">
    <source>
        <dbReference type="EMBL" id="SMH71736.1"/>
    </source>
</evidence>
<name>A0A2H1FG47_9ARCH</name>
<keyword evidence="2" id="KW-1185">Reference proteome</keyword>
<dbReference type="EMBL" id="LT841358">
    <property type="protein sequence ID" value="SMH71736.1"/>
    <property type="molecule type" value="Genomic_DNA"/>
</dbReference>
<proteinExistence type="predicted"/>
<sequence>MDQPDHTKVPVSKDLIPVLADFINAIYQKTAQGLWHENMV</sequence>
<gene>
    <name evidence="1" type="ORF">NCS_11548</name>
</gene>
<organism evidence="1 2">
    <name type="scientific">Candidatus Nitrosotalea okcheonensis</name>
    <dbReference type="NCBI Taxonomy" id="1903276"/>
    <lineage>
        <taxon>Archaea</taxon>
        <taxon>Nitrososphaerota</taxon>
        <taxon>Nitrososphaeria</taxon>
        <taxon>Nitrosotaleales</taxon>
        <taxon>Nitrosotaleaceae</taxon>
        <taxon>Nitrosotalea</taxon>
    </lineage>
</organism>
<evidence type="ECO:0000313" key="2">
    <source>
        <dbReference type="Proteomes" id="UP000230607"/>
    </source>
</evidence>
<dbReference type="Proteomes" id="UP000230607">
    <property type="component" value="Chromosome 1"/>
</dbReference>
<reference evidence="2" key="1">
    <citation type="submission" date="2017-03" db="EMBL/GenBank/DDBJ databases">
        <authorList>
            <person name="Herbold C."/>
        </authorList>
    </citation>
    <scope>NUCLEOTIDE SEQUENCE [LARGE SCALE GENOMIC DNA]</scope>
</reference>